<keyword evidence="1" id="KW-0732">Signal</keyword>
<dbReference type="Pfam" id="PF09912">
    <property type="entry name" value="DUF2141"/>
    <property type="match status" value="1"/>
</dbReference>
<dbReference type="InterPro" id="IPR018673">
    <property type="entry name" value="DUF2141"/>
</dbReference>
<dbReference type="RefSeq" id="WP_100867980.1">
    <property type="nucleotide sequence ID" value="NZ_PHUF01000005.1"/>
</dbReference>
<evidence type="ECO:0000256" key="1">
    <source>
        <dbReference type="SAM" id="SignalP"/>
    </source>
</evidence>
<proteinExistence type="predicted"/>
<comment type="caution">
    <text evidence="2">The sequence shown here is derived from an EMBL/GenBank/DDBJ whole genome shotgun (WGS) entry which is preliminary data.</text>
</comment>
<evidence type="ECO:0000313" key="2">
    <source>
        <dbReference type="EMBL" id="PKB14149.1"/>
    </source>
</evidence>
<dbReference type="AlphaFoldDB" id="A0A2N0H5E4"/>
<dbReference type="EMBL" id="PHUF01000005">
    <property type="protein sequence ID" value="PKB14149.1"/>
    <property type="molecule type" value="Genomic_DNA"/>
</dbReference>
<reference evidence="2 3" key="1">
    <citation type="submission" date="2017-11" db="EMBL/GenBank/DDBJ databases">
        <title>Genomic Encyclopedia of Type Strains, Phase III (KMG-III): the genomes of soil and plant-associated and newly described type strains.</title>
        <authorList>
            <person name="Whitman W."/>
        </authorList>
    </citation>
    <scope>NUCLEOTIDE SEQUENCE [LARGE SCALE GENOMIC DNA]</scope>
    <source>
        <strain evidence="2 3">CGMCC 1.12274</strain>
    </source>
</reference>
<keyword evidence="3" id="KW-1185">Reference proteome</keyword>
<gene>
    <name evidence="2" type="ORF">B0I00_2780</name>
</gene>
<dbReference type="Proteomes" id="UP000232587">
    <property type="component" value="Unassembled WGS sequence"/>
</dbReference>
<dbReference type="OrthoDB" id="7189112at2"/>
<accession>A0A2N0H5E4</accession>
<name>A0A2N0H5E4_9SPHN</name>
<feature type="signal peptide" evidence="1">
    <location>
        <begin position="1"/>
        <end position="30"/>
    </location>
</feature>
<evidence type="ECO:0000313" key="3">
    <source>
        <dbReference type="Proteomes" id="UP000232587"/>
    </source>
</evidence>
<sequence>MIARALERAALLVAGGAVLAAAAPIPQAEAAPPGCVGPVSDTWIHVSVSGVRSSNGLVAVTVYADDRSRFLVKRGSVGVMRMPAQQGETRGCVYLPGRGVWALAIYHDEDGDQQFDRSGIGLPREGYGFTNNPSTVVGLPSFASVRLSVPKPGLLTRIRVKYP</sequence>
<organism evidence="2 3">
    <name type="scientific">Novosphingobium kunmingense</name>
    <dbReference type="NCBI Taxonomy" id="1211806"/>
    <lineage>
        <taxon>Bacteria</taxon>
        <taxon>Pseudomonadati</taxon>
        <taxon>Pseudomonadota</taxon>
        <taxon>Alphaproteobacteria</taxon>
        <taxon>Sphingomonadales</taxon>
        <taxon>Sphingomonadaceae</taxon>
        <taxon>Novosphingobium</taxon>
    </lineage>
</organism>
<protein>
    <submittedName>
        <fullName evidence="2">Uncharacterized protein (DUF2141 family)</fullName>
    </submittedName>
</protein>
<feature type="chain" id="PRO_5014786984" evidence="1">
    <location>
        <begin position="31"/>
        <end position="163"/>
    </location>
</feature>